<feature type="coiled-coil region" evidence="1">
    <location>
        <begin position="126"/>
        <end position="161"/>
    </location>
</feature>
<keyword evidence="1" id="KW-0175">Coiled coil</keyword>
<accession>A0A381N4U3</accession>
<dbReference type="Pfam" id="PF19795">
    <property type="entry name" value="DUF6279"/>
    <property type="match status" value="1"/>
</dbReference>
<dbReference type="PIRSF" id="PIRSF028200">
    <property type="entry name" value="UCP028200"/>
    <property type="match status" value="1"/>
</dbReference>
<proteinExistence type="predicted"/>
<dbReference type="InterPro" id="IPR016875">
    <property type="entry name" value="UCP028200"/>
</dbReference>
<gene>
    <name evidence="2" type="ORF">METZ01_LOCUS2466</name>
</gene>
<evidence type="ECO:0000256" key="1">
    <source>
        <dbReference type="SAM" id="Coils"/>
    </source>
</evidence>
<dbReference type="EMBL" id="UINC01000125">
    <property type="protein sequence ID" value="SUZ49612.1"/>
    <property type="molecule type" value="Genomic_DNA"/>
</dbReference>
<reference evidence="2" key="1">
    <citation type="submission" date="2018-05" db="EMBL/GenBank/DDBJ databases">
        <authorList>
            <person name="Lanie J.A."/>
            <person name="Ng W.-L."/>
            <person name="Kazmierczak K.M."/>
            <person name="Andrzejewski T.M."/>
            <person name="Davidsen T.M."/>
            <person name="Wayne K.J."/>
            <person name="Tettelin H."/>
            <person name="Glass J.I."/>
            <person name="Rusch D."/>
            <person name="Podicherti R."/>
            <person name="Tsui H.-C.T."/>
            <person name="Winkler M.E."/>
        </authorList>
    </citation>
    <scope>NUCLEOTIDE SEQUENCE</scope>
</reference>
<sequence length="282" mass="34212">MPKKLPKFILFLGLLFFIAGCSVTKLFYGYGDLIASWQLDSYFDLTKEQEEWVEERMRMHLEWHRNEELPRYRRFLLDIQKSAKDGLTMSELDEGFSRFGTKVDRIFERLIPDAALFLSEISPEQINNLERVMAEENEEMMKRMENQQERLQERHENFWEQMEDWFGEFSISQREQITELQTKWFTESPDPSAERMERRRKSQPQFLALLRSVPEKKELEKWFRQWFLSWEGETNPARKARIIRNKKRILLIDAILTPEQRLHAVRELDDWVEILEETIENP</sequence>
<dbReference type="AlphaFoldDB" id="A0A381N4U3"/>
<evidence type="ECO:0008006" key="3">
    <source>
        <dbReference type="Google" id="ProtNLM"/>
    </source>
</evidence>
<dbReference type="PROSITE" id="PS51257">
    <property type="entry name" value="PROKAR_LIPOPROTEIN"/>
    <property type="match status" value="1"/>
</dbReference>
<name>A0A381N4U3_9ZZZZ</name>
<protein>
    <recommendedName>
        <fullName evidence="3">Lipoprotein</fullName>
    </recommendedName>
</protein>
<organism evidence="2">
    <name type="scientific">marine metagenome</name>
    <dbReference type="NCBI Taxonomy" id="408172"/>
    <lineage>
        <taxon>unclassified sequences</taxon>
        <taxon>metagenomes</taxon>
        <taxon>ecological metagenomes</taxon>
    </lineage>
</organism>
<evidence type="ECO:0000313" key="2">
    <source>
        <dbReference type="EMBL" id="SUZ49612.1"/>
    </source>
</evidence>